<dbReference type="RefSeq" id="XP_060445000.1">
    <property type="nucleotide sequence ID" value="XM_060592510.1"/>
</dbReference>
<evidence type="ECO:0000256" key="2">
    <source>
        <dbReference type="SAM" id="MobiDB-lite"/>
    </source>
</evidence>
<dbReference type="AlphaFoldDB" id="A0AAI9ZSV3"/>
<name>A0AAI9ZSV3_9PEZI</name>
<proteinExistence type="predicted"/>
<gene>
    <name evidence="3" type="ORF">BDP81DRAFT_450284</name>
</gene>
<dbReference type="GeneID" id="85477372"/>
<comment type="caution">
    <text evidence="3">The sequence shown here is derived from an EMBL/GenBank/DDBJ whole genome shotgun (WGS) entry which is preliminary data.</text>
</comment>
<accession>A0AAI9ZSV3</accession>
<keyword evidence="1" id="KW-0175">Coiled coil</keyword>
<feature type="coiled-coil region" evidence="1">
    <location>
        <begin position="383"/>
        <end position="419"/>
    </location>
</feature>
<organism evidence="3 4">
    <name type="scientific">Colletotrichum phormii</name>
    <dbReference type="NCBI Taxonomy" id="359342"/>
    <lineage>
        <taxon>Eukaryota</taxon>
        <taxon>Fungi</taxon>
        <taxon>Dikarya</taxon>
        <taxon>Ascomycota</taxon>
        <taxon>Pezizomycotina</taxon>
        <taxon>Sordariomycetes</taxon>
        <taxon>Hypocreomycetidae</taxon>
        <taxon>Glomerellales</taxon>
        <taxon>Glomerellaceae</taxon>
        <taxon>Colletotrichum</taxon>
        <taxon>Colletotrichum acutatum species complex</taxon>
    </lineage>
</organism>
<keyword evidence="4" id="KW-1185">Reference proteome</keyword>
<evidence type="ECO:0000313" key="3">
    <source>
        <dbReference type="EMBL" id="KAK1636393.1"/>
    </source>
</evidence>
<evidence type="ECO:0000256" key="1">
    <source>
        <dbReference type="SAM" id="Coils"/>
    </source>
</evidence>
<sequence>MDTDVGDGTRVEVMKEELVVDPVTEVTPFVVETSVRIVGDGICDGEESCLSRAPDLRLTPALLVIGSDAVLVAKFENEACVIEEAEFETKSRLLVNWLEDDTEIDGKVVFGPNSVRDVLSLVEDEARDVVLREVVMSVNEGLLLDGRLVGRSDDVPLEVDVKAVVESEEVKVTTVLVLDTSSDPGMELLLNVGISADEREVVGRREVSERELVDDRELVNDTELADETGLLEDKDEVNNVVTVEFELVGYVEELERLVERAVVEIKLLDSSVVEKVKIVELEVKEEVEEDSEFVETIKVDKVFEVVVPVADVDGVSESEEVKELVVFANGPPVDVEKVCVLLLTPRLVIVDDEDVVDSEEVEEDDRIEVDEVSKGVDEPELEAKEEVEVIEELDKDNDEEEVENEVKEIREEVKDNVEDVSVVDSRVEEEVEEEVKDEDESETEEDVVGEVEEELEEEVEVVSVVESEIDEDVEEELKLVEDEFDKKVKDKVSVLDSELEDVVDDVLDSVDSVVVGAGGTSRKP</sequence>
<dbReference type="Proteomes" id="UP001243989">
    <property type="component" value="Unassembled WGS sequence"/>
</dbReference>
<evidence type="ECO:0000313" key="4">
    <source>
        <dbReference type="Proteomes" id="UP001243989"/>
    </source>
</evidence>
<reference evidence="3" key="1">
    <citation type="submission" date="2021-06" db="EMBL/GenBank/DDBJ databases">
        <title>Comparative genomics, transcriptomics and evolutionary studies reveal genomic signatures of adaptation to plant cell wall in hemibiotrophic fungi.</title>
        <authorList>
            <consortium name="DOE Joint Genome Institute"/>
            <person name="Baroncelli R."/>
            <person name="Diaz J.F."/>
            <person name="Benocci T."/>
            <person name="Peng M."/>
            <person name="Battaglia E."/>
            <person name="Haridas S."/>
            <person name="Andreopoulos W."/>
            <person name="Labutti K."/>
            <person name="Pangilinan J."/>
            <person name="Floch G.L."/>
            <person name="Makela M.R."/>
            <person name="Henrissat B."/>
            <person name="Grigoriev I.V."/>
            <person name="Crouch J.A."/>
            <person name="De Vries R.P."/>
            <person name="Sukno S.A."/>
            <person name="Thon M.R."/>
        </authorList>
    </citation>
    <scope>NUCLEOTIDE SEQUENCE</scope>
    <source>
        <strain evidence="3">CBS 102054</strain>
    </source>
</reference>
<protein>
    <submittedName>
        <fullName evidence="3">Uncharacterized protein</fullName>
    </submittedName>
</protein>
<dbReference type="EMBL" id="JAHMHQ010000011">
    <property type="protein sequence ID" value="KAK1636393.1"/>
    <property type="molecule type" value="Genomic_DNA"/>
</dbReference>
<feature type="region of interest" description="Disordered" evidence="2">
    <location>
        <begin position="424"/>
        <end position="461"/>
    </location>
</feature>
<feature type="compositionally biased region" description="Acidic residues" evidence="2">
    <location>
        <begin position="427"/>
        <end position="460"/>
    </location>
</feature>